<organism evidence="2 3">
    <name type="scientific">Xylanibacillus composti</name>
    <dbReference type="NCBI Taxonomy" id="1572762"/>
    <lineage>
        <taxon>Bacteria</taxon>
        <taxon>Bacillati</taxon>
        <taxon>Bacillota</taxon>
        <taxon>Bacilli</taxon>
        <taxon>Bacillales</taxon>
        <taxon>Paenibacillaceae</taxon>
        <taxon>Xylanibacillus</taxon>
    </lineage>
</organism>
<keyword evidence="1" id="KW-1133">Transmembrane helix</keyword>
<dbReference type="RefSeq" id="WP_213413853.1">
    <property type="nucleotide sequence ID" value="NZ_BOVK01000068.1"/>
</dbReference>
<name>A0A8J4M4C6_9BACL</name>
<feature type="transmembrane region" description="Helical" evidence="1">
    <location>
        <begin position="24"/>
        <end position="43"/>
    </location>
</feature>
<evidence type="ECO:0000313" key="3">
    <source>
        <dbReference type="Proteomes" id="UP000677918"/>
    </source>
</evidence>
<dbReference type="AlphaFoldDB" id="A0A8J4M4C6"/>
<keyword evidence="1" id="KW-0812">Transmembrane</keyword>
<dbReference type="Proteomes" id="UP000677918">
    <property type="component" value="Unassembled WGS sequence"/>
</dbReference>
<protein>
    <submittedName>
        <fullName evidence="2">Uncharacterized protein</fullName>
    </submittedName>
</protein>
<reference evidence="2" key="1">
    <citation type="submission" date="2021-04" db="EMBL/GenBank/DDBJ databases">
        <title>Draft genome sequence of Xylanibacillus composti strain K13.</title>
        <authorList>
            <person name="Uke A."/>
            <person name="Chhe C."/>
            <person name="Baramee S."/>
            <person name="Kosugi A."/>
        </authorList>
    </citation>
    <scope>NUCLEOTIDE SEQUENCE</scope>
    <source>
        <strain evidence="2">K13</strain>
    </source>
</reference>
<evidence type="ECO:0000256" key="1">
    <source>
        <dbReference type="SAM" id="Phobius"/>
    </source>
</evidence>
<evidence type="ECO:0000313" key="2">
    <source>
        <dbReference type="EMBL" id="GIQ71047.1"/>
    </source>
</evidence>
<comment type="caution">
    <text evidence="2">The sequence shown here is derived from an EMBL/GenBank/DDBJ whole genome shotgun (WGS) entry which is preliminary data.</text>
</comment>
<keyword evidence="1" id="KW-0472">Membrane</keyword>
<gene>
    <name evidence="2" type="ORF">XYCOK13_38710</name>
</gene>
<sequence>MREGSDRHRYIRLLLYWMDRGEKLLVKGLFIAAALMIAAQILLRIPFVREAWSETDKLEGEPVLRDETSR</sequence>
<dbReference type="EMBL" id="BOVK01000068">
    <property type="protein sequence ID" value="GIQ71047.1"/>
    <property type="molecule type" value="Genomic_DNA"/>
</dbReference>
<keyword evidence="3" id="KW-1185">Reference proteome</keyword>
<proteinExistence type="predicted"/>
<accession>A0A8J4M4C6</accession>